<evidence type="ECO:0000313" key="2">
    <source>
        <dbReference type="EnsemblMetazoa" id="Aqu2.1.19618_001"/>
    </source>
</evidence>
<feature type="compositionally biased region" description="Basic residues" evidence="1">
    <location>
        <begin position="84"/>
        <end position="95"/>
    </location>
</feature>
<dbReference type="InParanoid" id="A0A1X7TX38"/>
<organism evidence="2">
    <name type="scientific">Amphimedon queenslandica</name>
    <name type="common">Sponge</name>
    <dbReference type="NCBI Taxonomy" id="400682"/>
    <lineage>
        <taxon>Eukaryota</taxon>
        <taxon>Metazoa</taxon>
        <taxon>Porifera</taxon>
        <taxon>Demospongiae</taxon>
        <taxon>Heteroscleromorpha</taxon>
        <taxon>Haplosclerida</taxon>
        <taxon>Niphatidae</taxon>
        <taxon>Amphimedon</taxon>
    </lineage>
</organism>
<name>A0A1X7TX38_AMPQE</name>
<feature type="region of interest" description="Disordered" evidence="1">
    <location>
        <begin position="74"/>
        <end position="95"/>
    </location>
</feature>
<protein>
    <submittedName>
        <fullName evidence="2">Uncharacterized protein</fullName>
    </submittedName>
</protein>
<feature type="compositionally biased region" description="Basic and acidic residues" evidence="1">
    <location>
        <begin position="74"/>
        <end position="83"/>
    </location>
</feature>
<dbReference type="EnsemblMetazoa" id="Aqu2.1.19618_001">
    <property type="protein sequence ID" value="Aqu2.1.19618_001"/>
    <property type="gene ID" value="Aqu2.1.19618"/>
</dbReference>
<accession>A0A1X7TX38</accession>
<dbReference type="AlphaFoldDB" id="A0A1X7TX38"/>
<reference evidence="2" key="1">
    <citation type="submission" date="2017-05" db="UniProtKB">
        <authorList>
            <consortium name="EnsemblMetazoa"/>
        </authorList>
    </citation>
    <scope>IDENTIFICATION</scope>
</reference>
<evidence type="ECO:0000256" key="1">
    <source>
        <dbReference type="SAM" id="MobiDB-lite"/>
    </source>
</evidence>
<sequence>MKDGELVQEHIKFMTELFNGLAVLGDAIYEKHKAIYLLESYQNPTTLLTALEANETVPKMKIVMNRILHTERKQADNDKEKAFYSKHHSKHKGPRCHYCKRLKHSTELS</sequence>
<proteinExistence type="predicted"/>